<reference evidence="2" key="1">
    <citation type="submission" date="2019-02" db="EMBL/GenBank/DDBJ databases">
        <title>Draft genome sequence of Enterococcus sp. Gos25-1.</title>
        <authorList>
            <person name="Tanaka N."/>
            <person name="Shiwa Y."/>
            <person name="Fujita N."/>
        </authorList>
    </citation>
    <scope>NUCLEOTIDE SEQUENCE [LARGE SCALE GENOMIC DNA]</scope>
    <source>
        <strain evidence="2">Gos25-1</strain>
    </source>
</reference>
<evidence type="ECO:0000313" key="2">
    <source>
        <dbReference type="Proteomes" id="UP000290567"/>
    </source>
</evidence>
<dbReference type="RefSeq" id="WP_146623098.1">
    <property type="nucleotide sequence ID" value="NZ_BJCC01000022.1"/>
</dbReference>
<dbReference type="Gene3D" id="3.20.20.70">
    <property type="entry name" value="Aldolase class I"/>
    <property type="match status" value="1"/>
</dbReference>
<dbReference type="SUPFAM" id="SSF51445">
    <property type="entry name" value="(Trans)glycosidases"/>
    <property type="match status" value="1"/>
</dbReference>
<name>A0A4P5PGA4_9ENTE</name>
<dbReference type="Proteomes" id="UP000290567">
    <property type="component" value="Unassembled WGS sequence"/>
</dbReference>
<gene>
    <name evidence="1" type="ORF">NRIC_25730</name>
</gene>
<organism evidence="1 2">
    <name type="scientific">Enterococcus florum</name>
    <dbReference type="NCBI Taxonomy" id="2480627"/>
    <lineage>
        <taxon>Bacteria</taxon>
        <taxon>Bacillati</taxon>
        <taxon>Bacillota</taxon>
        <taxon>Bacilli</taxon>
        <taxon>Lactobacillales</taxon>
        <taxon>Enterococcaceae</taxon>
        <taxon>Enterococcus</taxon>
    </lineage>
</organism>
<proteinExistence type="predicted"/>
<comment type="caution">
    <text evidence="1">The sequence shown here is derived from an EMBL/GenBank/DDBJ whole genome shotgun (WGS) entry which is preliminary data.</text>
</comment>
<dbReference type="OrthoDB" id="9758822at2"/>
<accession>A0A4P5PGA4</accession>
<keyword evidence="2" id="KW-1185">Reference proteome</keyword>
<sequence length="81" mass="9360">MRDPWVKCYLQEKVIDFLKEHDIGYLKIDYNENFGIGFDGAASFGEENRQQLEASQSFIQEIHRQLPSLVIENCSSGGHRL</sequence>
<evidence type="ECO:0000313" key="1">
    <source>
        <dbReference type="EMBL" id="GCF94682.1"/>
    </source>
</evidence>
<dbReference type="AlphaFoldDB" id="A0A4P5PGA4"/>
<dbReference type="InterPro" id="IPR017853">
    <property type="entry name" value="GH"/>
</dbReference>
<dbReference type="InterPro" id="IPR013785">
    <property type="entry name" value="Aldolase_TIM"/>
</dbReference>
<dbReference type="EMBL" id="BJCC01000022">
    <property type="protein sequence ID" value="GCF94682.1"/>
    <property type="molecule type" value="Genomic_DNA"/>
</dbReference>
<protein>
    <recommendedName>
        <fullName evidence="3">Alpha-galactosidase</fullName>
    </recommendedName>
</protein>
<evidence type="ECO:0008006" key="3">
    <source>
        <dbReference type="Google" id="ProtNLM"/>
    </source>
</evidence>